<proteinExistence type="predicted"/>
<dbReference type="EMBL" id="PJQY01000844">
    <property type="protein sequence ID" value="PQQ07605.1"/>
    <property type="molecule type" value="Genomic_DNA"/>
</dbReference>
<keyword evidence="2" id="KW-1185">Reference proteome</keyword>
<name>A0A314YGC8_PRUYE</name>
<comment type="caution">
    <text evidence="1">The sequence shown here is derived from an EMBL/GenBank/DDBJ whole genome shotgun (WGS) entry which is preliminary data.</text>
</comment>
<accession>A0A314YGC8</accession>
<dbReference type="AlphaFoldDB" id="A0A314YGC8"/>
<reference evidence="1 2" key="1">
    <citation type="submission" date="2018-02" db="EMBL/GenBank/DDBJ databases">
        <title>Draft genome of wild Prunus yedoensis var. nudiflora.</title>
        <authorList>
            <person name="Baek S."/>
            <person name="Kim J.-H."/>
            <person name="Choi K."/>
            <person name="Kim G.-B."/>
            <person name="Cho A."/>
            <person name="Jang H."/>
            <person name="Shin C.-H."/>
            <person name="Yu H.-J."/>
            <person name="Mun J.-H."/>
        </authorList>
    </citation>
    <scope>NUCLEOTIDE SEQUENCE [LARGE SCALE GENOMIC DNA]</scope>
    <source>
        <strain evidence="2">cv. Jeju island</strain>
        <tissue evidence="1">Leaf</tissue>
    </source>
</reference>
<gene>
    <name evidence="1" type="ORF">Pyn_20198</name>
</gene>
<dbReference type="Proteomes" id="UP000250321">
    <property type="component" value="Unassembled WGS sequence"/>
</dbReference>
<sequence>MDRCIYSNGLGTSLISWTGFEESLIESTGGAKEWGCWLLFGGDAKSSSMKRVLVDFFGVRLNGK</sequence>
<evidence type="ECO:0000313" key="2">
    <source>
        <dbReference type="Proteomes" id="UP000250321"/>
    </source>
</evidence>
<organism evidence="1 2">
    <name type="scientific">Prunus yedoensis var. nudiflora</name>
    <dbReference type="NCBI Taxonomy" id="2094558"/>
    <lineage>
        <taxon>Eukaryota</taxon>
        <taxon>Viridiplantae</taxon>
        <taxon>Streptophyta</taxon>
        <taxon>Embryophyta</taxon>
        <taxon>Tracheophyta</taxon>
        <taxon>Spermatophyta</taxon>
        <taxon>Magnoliopsida</taxon>
        <taxon>eudicotyledons</taxon>
        <taxon>Gunneridae</taxon>
        <taxon>Pentapetalae</taxon>
        <taxon>rosids</taxon>
        <taxon>fabids</taxon>
        <taxon>Rosales</taxon>
        <taxon>Rosaceae</taxon>
        <taxon>Amygdaloideae</taxon>
        <taxon>Amygdaleae</taxon>
        <taxon>Prunus</taxon>
    </lineage>
</organism>
<protein>
    <submittedName>
        <fullName evidence="1">Uncharacterized protein</fullName>
    </submittedName>
</protein>
<evidence type="ECO:0000313" key="1">
    <source>
        <dbReference type="EMBL" id="PQQ07605.1"/>
    </source>
</evidence>